<dbReference type="PRINTS" id="PR00368">
    <property type="entry name" value="FADPNR"/>
</dbReference>
<evidence type="ECO:0000256" key="4">
    <source>
        <dbReference type="PIRSR" id="PIRSR000350-3"/>
    </source>
</evidence>
<feature type="domain" description="FAD/NAD(P)-binding" evidence="6">
    <location>
        <begin position="9"/>
        <end position="322"/>
    </location>
</feature>
<organism evidence="7 8">
    <name type="scientific">Candidatus Mycosynbacter amalyticus</name>
    <dbReference type="NCBI Taxonomy" id="2665156"/>
    <lineage>
        <taxon>Bacteria</taxon>
        <taxon>Candidatus Saccharimonadota</taxon>
        <taxon>Candidatus Saccharimonadota incertae sedis</taxon>
        <taxon>Candidatus Mycosynbacter</taxon>
    </lineage>
</organism>
<evidence type="ECO:0000313" key="7">
    <source>
        <dbReference type="EMBL" id="QHN43232.1"/>
    </source>
</evidence>
<dbReference type="SUPFAM" id="SSF55424">
    <property type="entry name" value="FAD/NAD-linked reductases, dimerisation (C-terminal) domain"/>
    <property type="match status" value="1"/>
</dbReference>
<evidence type="ECO:0000256" key="2">
    <source>
        <dbReference type="ARBA" id="ARBA00022630"/>
    </source>
</evidence>
<dbReference type="InterPro" id="IPR023753">
    <property type="entry name" value="FAD/NAD-binding_dom"/>
</dbReference>
<dbReference type="PRINTS" id="PR00411">
    <property type="entry name" value="PNDRDTASEI"/>
</dbReference>
<dbReference type="InterPro" id="IPR016156">
    <property type="entry name" value="FAD/NAD-linked_Rdtase_dimer_sf"/>
</dbReference>
<dbReference type="RefSeq" id="WP_260763208.1">
    <property type="nucleotide sequence ID" value="NZ_CP045921.1"/>
</dbReference>
<dbReference type="Gene3D" id="3.50.50.60">
    <property type="entry name" value="FAD/NAD(P)-binding domain"/>
    <property type="match status" value="2"/>
</dbReference>
<proteinExistence type="inferred from homology"/>
<feature type="binding site" evidence="4">
    <location>
        <begin position="180"/>
        <end position="187"/>
    </location>
    <ligand>
        <name>NAD(+)</name>
        <dbReference type="ChEBI" id="CHEBI:57540"/>
    </ligand>
</feature>
<keyword evidence="3 4" id="KW-0274">FAD</keyword>
<dbReference type="Pfam" id="PF07992">
    <property type="entry name" value="Pyr_redox_2"/>
    <property type="match status" value="1"/>
</dbReference>
<dbReference type="Proteomes" id="UP001059824">
    <property type="component" value="Chromosome"/>
</dbReference>
<sequence length="459" mass="49566">MAKKPKFDFDLIVIGTGAGGSAAATIAAREGLRVAVVEADTFGGDSPNWSDVPTKALLHAAQLYDEARHGARFGLRSSAMSYNYPSIRAWKELAVRRTGAGGNRKYYENEGIATFHGQAHFLSPNEISVSRRHISAEHFLVATGSEWTLPDIQGLDLVNYLTPRTILEAIRPPKTLYIIGGGSIGVEIAQLMAIFGTKVYIADIAGRLLPHEDEDVGKLMEHLLSTQKGTTVLTQTRTLAVEKENIAKRVTYTRGGVEHSVRVDEVLVAAGRMPAVDLGLENAGVVYTPKGIDVNEHLQTSAKHIYAAGDVLGRSNSFTHTALLESRIAAHNILHKNKATPDYTASPRLTFTFPGIASVGLGENECLKRDLQVKVGISPLNIIARSNTSDFRDGFVKIIADKKGTIIGATVVAPHAAEIIHELALAVRYELTAAEVANTPHAFLSWSEAVRVAASRIRV</sequence>
<evidence type="ECO:0000313" key="8">
    <source>
        <dbReference type="Proteomes" id="UP001059824"/>
    </source>
</evidence>
<keyword evidence="2" id="KW-0285">Flavoprotein</keyword>
<dbReference type="PANTHER" id="PTHR43014">
    <property type="entry name" value="MERCURIC REDUCTASE"/>
    <property type="match status" value="1"/>
</dbReference>
<protein>
    <submittedName>
        <fullName evidence="7">FAD-binding protein</fullName>
    </submittedName>
</protein>
<dbReference type="InterPro" id="IPR036188">
    <property type="entry name" value="FAD/NAD-bd_sf"/>
</dbReference>
<dbReference type="EMBL" id="CP045921">
    <property type="protein sequence ID" value="QHN43232.1"/>
    <property type="molecule type" value="Genomic_DNA"/>
</dbReference>
<feature type="binding site" evidence="4">
    <location>
        <position position="310"/>
    </location>
    <ligand>
        <name>FAD</name>
        <dbReference type="ChEBI" id="CHEBI:57692"/>
    </ligand>
</feature>
<keyword evidence="4" id="KW-0547">Nucleotide-binding</keyword>
<evidence type="ECO:0000256" key="3">
    <source>
        <dbReference type="ARBA" id="ARBA00022827"/>
    </source>
</evidence>
<dbReference type="GO" id="GO:0016491">
    <property type="term" value="F:oxidoreductase activity"/>
    <property type="evidence" value="ECO:0007669"/>
    <property type="project" value="InterPro"/>
</dbReference>
<comment type="cofactor">
    <cofactor evidence="4">
        <name>FAD</name>
        <dbReference type="ChEBI" id="CHEBI:57692"/>
    </cofactor>
    <text evidence="4">Binds 1 FAD per subunit.</text>
</comment>
<dbReference type="SUPFAM" id="SSF51905">
    <property type="entry name" value="FAD/NAD(P)-binding domain"/>
    <property type="match status" value="1"/>
</dbReference>
<dbReference type="GO" id="GO:0000166">
    <property type="term" value="F:nucleotide binding"/>
    <property type="evidence" value="ECO:0007669"/>
    <property type="project" value="UniProtKB-KW"/>
</dbReference>
<dbReference type="PIRSF" id="PIRSF000350">
    <property type="entry name" value="Mercury_reductase_MerA"/>
    <property type="match status" value="1"/>
</dbReference>
<gene>
    <name evidence="7" type="ORF">GII36_05285</name>
</gene>
<accession>A0A857MNR4</accession>
<feature type="domain" description="Pyridine nucleotide-disulphide oxidoreductase dimerisation" evidence="5">
    <location>
        <begin position="347"/>
        <end position="453"/>
    </location>
</feature>
<dbReference type="KEGG" id="mama:GII36_05285"/>
<feature type="binding site" evidence="4">
    <location>
        <begin position="143"/>
        <end position="145"/>
    </location>
    <ligand>
        <name>FAD</name>
        <dbReference type="ChEBI" id="CHEBI:57692"/>
    </ligand>
</feature>
<reference evidence="7" key="1">
    <citation type="journal article" date="2021" name="Nat. Microbiol.">
        <title>Cocultivation of an ultrasmall environmental parasitic bacterium with lytic ability against bacteria associated with wastewater foams.</title>
        <authorList>
            <person name="Batinovic S."/>
            <person name="Rose J.J.A."/>
            <person name="Ratcliffe J."/>
            <person name="Seviour R.J."/>
            <person name="Petrovski S."/>
        </authorList>
    </citation>
    <scope>NUCLEOTIDE SEQUENCE</scope>
    <source>
        <strain evidence="7">JR1</strain>
    </source>
</reference>
<keyword evidence="8" id="KW-1185">Reference proteome</keyword>
<feature type="binding site" evidence="4">
    <location>
        <position position="55"/>
    </location>
    <ligand>
        <name>FAD</name>
        <dbReference type="ChEBI" id="CHEBI:57692"/>
    </ligand>
</feature>
<feature type="binding site" evidence="4">
    <location>
        <position position="271"/>
    </location>
    <ligand>
        <name>NAD(+)</name>
        <dbReference type="ChEBI" id="CHEBI:57540"/>
    </ligand>
</feature>
<dbReference type="AlphaFoldDB" id="A0A857MNR4"/>
<comment type="similarity">
    <text evidence="1">Belongs to the class-I pyridine nucleotide-disulfide oxidoreductase family.</text>
</comment>
<name>A0A857MNR4_9BACT</name>
<dbReference type="InterPro" id="IPR004099">
    <property type="entry name" value="Pyr_nucl-diS_OxRdtase_dimer"/>
</dbReference>
<keyword evidence="4" id="KW-0520">NAD</keyword>
<dbReference type="Gene3D" id="3.30.390.30">
    <property type="match status" value="1"/>
</dbReference>
<evidence type="ECO:0000259" key="5">
    <source>
        <dbReference type="Pfam" id="PF02852"/>
    </source>
</evidence>
<dbReference type="Pfam" id="PF02852">
    <property type="entry name" value="Pyr_redox_dim"/>
    <property type="match status" value="1"/>
</dbReference>
<evidence type="ECO:0000256" key="1">
    <source>
        <dbReference type="ARBA" id="ARBA00007532"/>
    </source>
</evidence>
<evidence type="ECO:0000259" key="6">
    <source>
        <dbReference type="Pfam" id="PF07992"/>
    </source>
</evidence>
<dbReference type="InterPro" id="IPR001100">
    <property type="entry name" value="Pyr_nuc-diS_OxRdtase"/>
</dbReference>